<dbReference type="Pfam" id="PF19384">
    <property type="entry name" value="DUF5959"/>
    <property type="match status" value="1"/>
</dbReference>
<reference evidence="1 2" key="1">
    <citation type="submission" date="2022-10" db="EMBL/GenBank/DDBJ databases">
        <title>The complete genomes of actinobacterial strains from the NBC collection.</title>
        <authorList>
            <person name="Joergensen T.S."/>
            <person name="Alvarez Arevalo M."/>
            <person name="Sterndorff E.B."/>
            <person name="Faurdal D."/>
            <person name="Vuksanovic O."/>
            <person name="Mourched A.-S."/>
            <person name="Charusanti P."/>
            <person name="Shaw S."/>
            <person name="Blin K."/>
            <person name="Weber T."/>
        </authorList>
    </citation>
    <scope>NUCLEOTIDE SEQUENCE [LARGE SCALE GENOMIC DNA]</scope>
    <source>
        <strain evidence="1 2">NBC_00206</strain>
    </source>
</reference>
<sequence>MDERAPVDLIHLSDGEDVSLVLRAVEPPGVLLGPIRAECLISADFVKAHLDTHIWPDLLDEWEEALARLGAGEGAGWAQGGRGLRLYFHPSDSGRLSLSVHDPDRLTVALGLEPPPQWIEEHEIRLRRMREVYGES</sequence>
<gene>
    <name evidence="1" type="ORF">OHU27_12050</name>
</gene>
<accession>A0ABZ1ITG8</accession>
<dbReference type="RefSeq" id="WP_406257588.1">
    <property type="nucleotide sequence ID" value="NZ_CP108125.1"/>
</dbReference>
<evidence type="ECO:0000313" key="2">
    <source>
        <dbReference type="Proteomes" id="UP001622690"/>
    </source>
</evidence>
<dbReference type="InterPro" id="IPR046003">
    <property type="entry name" value="DUF5959"/>
</dbReference>
<name>A0ABZ1ITG8_9ACTN</name>
<proteinExistence type="predicted"/>
<evidence type="ECO:0000313" key="1">
    <source>
        <dbReference type="EMBL" id="WTO83116.1"/>
    </source>
</evidence>
<organism evidence="1 2">
    <name type="scientific">Streptomyces nigra</name>
    <dbReference type="NCBI Taxonomy" id="1827580"/>
    <lineage>
        <taxon>Bacteria</taxon>
        <taxon>Bacillati</taxon>
        <taxon>Actinomycetota</taxon>
        <taxon>Actinomycetes</taxon>
        <taxon>Kitasatosporales</taxon>
        <taxon>Streptomycetaceae</taxon>
        <taxon>Streptomyces</taxon>
    </lineage>
</organism>
<dbReference type="Proteomes" id="UP001622690">
    <property type="component" value="Chromosome"/>
</dbReference>
<dbReference type="EMBL" id="CP108125">
    <property type="protein sequence ID" value="WTO83116.1"/>
    <property type="molecule type" value="Genomic_DNA"/>
</dbReference>
<keyword evidence="2" id="KW-1185">Reference proteome</keyword>
<protein>
    <submittedName>
        <fullName evidence="1">DUF5959 family protein</fullName>
    </submittedName>
</protein>